<dbReference type="SUPFAM" id="SSF52540">
    <property type="entry name" value="P-loop containing nucleoside triphosphate hydrolases"/>
    <property type="match status" value="1"/>
</dbReference>
<proteinExistence type="inferred from homology"/>
<keyword evidence="16" id="KW-1185">Reference proteome</keyword>
<keyword evidence="8 10" id="KW-0505">Motor protein</keyword>
<evidence type="ECO:0000256" key="9">
    <source>
        <dbReference type="ARBA" id="ARBA00023212"/>
    </source>
</evidence>
<dbReference type="GO" id="GO:0005524">
    <property type="term" value="F:ATP binding"/>
    <property type="evidence" value="ECO:0007669"/>
    <property type="project" value="UniProtKB-UniRule"/>
</dbReference>
<dbReference type="GO" id="GO:0005876">
    <property type="term" value="C:spindle microtubule"/>
    <property type="evidence" value="ECO:0007669"/>
    <property type="project" value="TreeGrafter"/>
</dbReference>
<evidence type="ECO:0000256" key="13">
    <source>
        <dbReference type="SAM" id="MobiDB-lite"/>
    </source>
</evidence>
<dbReference type="SUPFAM" id="SSF57997">
    <property type="entry name" value="Tropomyosin"/>
    <property type="match status" value="1"/>
</dbReference>
<dbReference type="EMBL" id="AFYH01261439">
    <property type="status" value="NOT_ANNOTATED_CDS"/>
    <property type="molecule type" value="Genomic_DNA"/>
</dbReference>
<protein>
    <recommendedName>
        <fullName evidence="11">Kinesin-like protein</fullName>
    </recommendedName>
</protein>
<dbReference type="GO" id="GO:0072686">
    <property type="term" value="C:mitotic spindle"/>
    <property type="evidence" value="ECO:0007669"/>
    <property type="project" value="TreeGrafter"/>
</dbReference>
<keyword evidence="9" id="KW-0206">Cytoskeleton</keyword>
<reference evidence="15" key="2">
    <citation type="submission" date="2025-08" db="UniProtKB">
        <authorList>
            <consortium name="Ensembl"/>
        </authorList>
    </citation>
    <scope>IDENTIFICATION</scope>
</reference>
<keyword evidence="2" id="KW-0963">Cytoplasm</keyword>
<dbReference type="EMBL" id="AFYH01261436">
    <property type="status" value="NOT_ANNOTATED_CDS"/>
    <property type="molecule type" value="Genomic_DNA"/>
</dbReference>
<evidence type="ECO:0000256" key="11">
    <source>
        <dbReference type="RuleBase" id="RU000394"/>
    </source>
</evidence>
<dbReference type="AlphaFoldDB" id="M3XHF0"/>
<keyword evidence="5 10" id="KW-0547">Nucleotide-binding</keyword>
<dbReference type="InterPro" id="IPR001752">
    <property type="entry name" value="Kinesin_motor_dom"/>
</dbReference>
<dbReference type="InterPro" id="IPR036961">
    <property type="entry name" value="Kinesin_motor_dom_sf"/>
</dbReference>
<evidence type="ECO:0000259" key="14">
    <source>
        <dbReference type="PROSITE" id="PS50067"/>
    </source>
</evidence>
<dbReference type="InterPro" id="IPR027417">
    <property type="entry name" value="P-loop_NTPase"/>
</dbReference>
<dbReference type="GO" id="GO:0007018">
    <property type="term" value="P:microtubule-based movement"/>
    <property type="evidence" value="ECO:0007669"/>
    <property type="project" value="InterPro"/>
</dbReference>
<evidence type="ECO:0000256" key="10">
    <source>
        <dbReference type="PROSITE-ProRule" id="PRU00283"/>
    </source>
</evidence>
<feature type="region of interest" description="Disordered" evidence="13">
    <location>
        <begin position="832"/>
        <end position="862"/>
    </location>
</feature>
<feature type="coiled-coil region" evidence="12">
    <location>
        <begin position="730"/>
        <end position="820"/>
    </location>
</feature>
<dbReference type="EMBL" id="AFYH01261435">
    <property type="status" value="NOT_ANNOTATED_CDS"/>
    <property type="molecule type" value="Genomic_DNA"/>
</dbReference>
<name>M3XHF0_LATCH</name>
<dbReference type="GO" id="GO:0005634">
    <property type="term" value="C:nucleus"/>
    <property type="evidence" value="ECO:0007669"/>
    <property type="project" value="TreeGrafter"/>
</dbReference>
<dbReference type="PANTHER" id="PTHR47970">
    <property type="entry name" value="KINESIN-LIKE PROTEIN KIF11"/>
    <property type="match status" value="1"/>
</dbReference>
<gene>
    <name evidence="15" type="primary">LOC102360017</name>
</gene>
<evidence type="ECO:0000313" key="15">
    <source>
        <dbReference type="Ensembl" id="ENSLACP00000022156.1"/>
    </source>
</evidence>
<dbReference type="EMBL" id="AFYH01261437">
    <property type="status" value="NOT_ANNOTATED_CDS"/>
    <property type="molecule type" value="Genomic_DNA"/>
</dbReference>
<evidence type="ECO:0000256" key="3">
    <source>
        <dbReference type="ARBA" id="ARBA00022553"/>
    </source>
</evidence>
<dbReference type="InterPro" id="IPR047149">
    <property type="entry name" value="KIF11-like"/>
</dbReference>
<dbReference type="InterPro" id="IPR019821">
    <property type="entry name" value="Kinesin_motor_CS"/>
</dbReference>
<dbReference type="GO" id="GO:0008017">
    <property type="term" value="F:microtubule binding"/>
    <property type="evidence" value="ECO:0007669"/>
    <property type="project" value="InterPro"/>
</dbReference>
<reference evidence="15" key="3">
    <citation type="submission" date="2025-09" db="UniProtKB">
        <authorList>
            <consortium name="Ensembl"/>
        </authorList>
    </citation>
    <scope>IDENTIFICATION</scope>
</reference>
<dbReference type="eggNOG" id="KOG0247">
    <property type="taxonomic scope" value="Eukaryota"/>
</dbReference>
<dbReference type="Gene3D" id="3.40.850.10">
    <property type="entry name" value="Kinesin motor domain"/>
    <property type="match status" value="1"/>
</dbReference>
<evidence type="ECO:0000256" key="4">
    <source>
        <dbReference type="ARBA" id="ARBA00022701"/>
    </source>
</evidence>
<dbReference type="Proteomes" id="UP000008672">
    <property type="component" value="Unassembled WGS sequence"/>
</dbReference>
<dbReference type="PANTHER" id="PTHR47970:SF29">
    <property type="entry name" value="KINESIN FAMILY MEMBER 20B"/>
    <property type="match status" value="1"/>
</dbReference>
<dbReference type="CDD" id="cd21786">
    <property type="entry name" value="RBD_KIF20B"/>
    <property type="match status" value="1"/>
</dbReference>
<feature type="coiled-coil region" evidence="12">
    <location>
        <begin position="579"/>
        <end position="609"/>
    </location>
</feature>
<evidence type="ECO:0000256" key="2">
    <source>
        <dbReference type="ARBA" id="ARBA00022490"/>
    </source>
</evidence>
<evidence type="ECO:0000256" key="8">
    <source>
        <dbReference type="ARBA" id="ARBA00023175"/>
    </source>
</evidence>
<feature type="compositionally biased region" description="Basic and acidic residues" evidence="13">
    <location>
        <begin position="832"/>
        <end position="845"/>
    </location>
</feature>
<dbReference type="OMA" id="QEPIMAY"/>
<keyword evidence="3" id="KW-0597">Phosphoprotein</keyword>
<dbReference type="SMART" id="SM00129">
    <property type="entry name" value="KISc"/>
    <property type="match status" value="1"/>
</dbReference>
<dbReference type="PROSITE" id="PS50067">
    <property type="entry name" value="KINESIN_MOTOR_2"/>
    <property type="match status" value="1"/>
</dbReference>
<dbReference type="InParanoid" id="M3XHF0"/>
<dbReference type="Ensembl" id="ENSLACT00000025397.1">
    <property type="protein sequence ID" value="ENSLACP00000022156.1"/>
    <property type="gene ID" value="ENSLACG00000000366.2"/>
</dbReference>
<evidence type="ECO:0000256" key="5">
    <source>
        <dbReference type="ARBA" id="ARBA00022741"/>
    </source>
</evidence>
<dbReference type="GeneTree" id="ENSGT00940000155989"/>
<keyword evidence="7 12" id="KW-0175">Coiled coil</keyword>
<dbReference type="PRINTS" id="PR00380">
    <property type="entry name" value="KINESINHEAVY"/>
</dbReference>
<accession>M3XHF0</accession>
<reference evidence="16" key="1">
    <citation type="submission" date="2011-08" db="EMBL/GenBank/DDBJ databases">
        <title>The draft genome of Latimeria chalumnae.</title>
        <authorList>
            <person name="Di Palma F."/>
            <person name="Alfoldi J."/>
            <person name="Johnson J."/>
            <person name="Berlin A."/>
            <person name="Gnerre S."/>
            <person name="Jaffe D."/>
            <person name="MacCallum I."/>
            <person name="Young S."/>
            <person name="Walker B.J."/>
            <person name="Lander E."/>
            <person name="Lindblad-Toh K."/>
        </authorList>
    </citation>
    <scope>NUCLEOTIDE SEQUENCE [LARGE SCALE GENOMIC DNA]</scope>
    <source>
        <strain evidence="16">Wild caught</strain>
    </source>
</reference>
<sequence length="895" mass="101893">MGSFGKKCLMELLDPSAKCRPSFLEGEEPEKTEATYVEDLKTDLSGEFSSVSSSSDTIQLSQSSVSSSEYLQVYLRVRPFTASELEQNESQDCVTVESSTSVMLKAPKSSFLCRLSDKGSGQMAQRFNFSRVYGPETTQKQFFEGTVKSLIKDFLNGQNSLVFTYGITNAGKTYTFQGSQHDLGILPRSINMLFNSIEGKLYERMDLKPQRCREFCRLTKEQVKEEMALKNSVFGLVKEVDSQSSRSTISSDVYSSAGQEAFEENLTELEQFSLNTPDHVKFSVWISFCEVYNECIYDLLDPISNDKSQKRRRLRLAQDIKGNSYIKDLKWIPIFGPKEACTVLNLGKKHQSIACTKLNSLSSRSHSIFTIRTLCIEDTGVPRVTKVSEFSLCDLAGSERYAKTQNEGERLKEAGNINTSLLILGKCFNALRNNQQSKFQQHVPFRESKLTHYLQGFFCSRGKACMIVNINQCASVYDETLHVLKFSAVAQKVVVLNTSKSVPSLPVGQTSAREVSFIINNADNKMWGKGRKATMDWDMSLEDVMEDEGGDIEEEEKCCTKESLEDDNNDEDDAILISKDEYETLLNTLESLKSKLIEEKKEKLFLELRIRKEVTEELSQHFVQRDYDFSERLEKEKQLLEERSDERLEIYKDLVNKYTQYLEEGDYERDEALAEHSKTLDGDGNVSLKGFIGGIQKDVAEIKKQAEAAHHHIESIPESQEDSATIESKLAQVTAELANTREALSKKNSELEKYIDKVNQPNEELQNAYKKIDVQNERIQQLMEDVQQKDEVINRLQDLLAKCEDSVNDYERTVKTIKEEILKVDSNTEFDQLLKDERGSRKRSNENAQEEQPPKKKGIISTSTELQTKLVCKRKQVANTGRKIFQLKKRKSTAA</sequence>
<dbReference type="Pfam" id="PF00225">
    <property type="entry name" value="Kinesin"/>
    <property type="match status" value="1"/>
</dbReference>
<keyword evidence="4 11" id="KW-0493">Microtubule</keyword>
<feature type="binding site" evidence="10">
    <location>
        <begin position="166"/>
        <end position="173"/>
    </location>
    <ligand>
        <name>ATP</name>
        <dbReference type="ChEBI" id="CHEBI:30616"/>
    </ligand>
</feature>
<dbReference type="GO" id="GO:0051231">
    <property type="term" value="P:spindle elongation"/>
    <property type="evidence" value="ECO:0007669"/>
    <property type="project" value="TreeGrafter"/>
</dbReference>
<comment type="similarity">
    <text evidence="10 11">Belongs to the TRAFAC class myosin-kinesin ATPase superfamily. Kinesin family.</text>
</comment>
<dbReference type="STRING" id="7897.ENSLACP00000022156"/>
<feature type="domain" description="Kinesin motor" evidence="14">
    <location>
        <begin position="70"/>
        <end position="493"/>
    </location>
</feature>
<organism evidence="15 16">
    <name type="scientific">Latimeria chalumnae</name>
    <name type="common">Coelacanth</name>
    <dbReference type="NCBI Taxonomy" id="7897"/>
    <lineage>
        <taxon>Eukaryota</taxon>
        <taxon>Metazoa</taxon>
        <taxon>Chordata</taxon>
        <taxon>Craniata</taxon>
        <taxon>Vertebrata</taxon>
        <taxon>Euteleostomi</taxon>
        <taxon>Coelacanthiformes</taxon>
        <taxon>Coelacanthidae</taxon>
        <taxon>Latimeria</taxon>
    </lineage>
</organism>
<evidence type="ECO:0000256" key="12">
    <source>
        <dbReference type="SAM" id="Coils"/>
    </source>
</evidence>
<evidence type="ECO:0000256" key="6">
    <source>
        <dbReference type="ARBA" id="ARBA00022840"/>
    </source>
</evidence>
<dbReference type="PROSITE" id="PS00411">
    <property type="entry name" value="KINESIN_MOTOR_1"/>
    <property type="match status" value="1"/>
</dbReference>
<evidence type="ECO:0000256" key="7">
    <source>
        <dbReference type="ARBA" id="ARBA00023054"/>
    </source>
</evidence>
<dbReference type="GO" id="GO:0090307">
    <property type="term" value="P:mitotic spindle assembly"/>
    <property type="evidence" value="ECO:0007669"/>
    <property type="project" value="TreeGrafter"/>
</dbReference>
<dbReference type="EMBL" id="AFYH01261438">
    <property type="status" value="NOT_ANNOTATED_CDS"/>
    <property type="molecule type" value="Genomic_DNA"/>
</dbReference>
<dbReference type="EMBL" id="AFYH01261434">
    <property type="status" value="NOT_ANNOTATED_CDS"/>
    <property type="molecule type" value="Genomic_DNA"/>
</dbReference>
<comment type="subcellular location">
    <subcellularLocation>
        <location evidence="1">Cytoplasm</location>
        <location evidence="1">Cytoskeleton</location>
        <location evidence="1">Spindle</location>
    </subcellularLocation>
</comment>
<keyword evidence="6 10" id="KW-0067">ATP-binding</keyword>
<evidence type="ECO:0000256" key="1">
    <source>
        <dbReference type="ARBA" id="ARBA00004186"/>
    </source>
</evidence>
<dbReference type="GO" id="GO:0008574">
    <property type="term" value="F:plus-end-directed microtubule motor activity"/>
    <property type="evidence" value="ECO:0007669"/>
    <property type="project" value="TreeGrafter"/>
</dbReference>
<evidence type="ECO:0000313" key="16">
    <source>
        <dbReference type="Proteomes" id="UP000008672"/>
    </source>
</evidence>